<keyword evidence="5 7" id="KW-0472">Membrane</keyword>
<evidence type="ECO:0000259" key="8">
    <source>
        <dbReference type="Pfam" id="PF02687"/>
    </source>
</evidence>
<evidence type="ECO:0000256" key="3">
    <source>
        <dbReference type="ARBA" id="ARBA00022692"/>
    </source>
</evidence>
<evidence type="ECO:0000256" key="4">
    <source>
        <dbReference type="ARBA" id="ARBA00022989"/>
    </source>
</evidence>
<dbReference type="InterPro" id="IPR025857">
    <property type="entry name" value="MacB_PCD"/>
</dbReference>
<dbReference type="RefSeq" id="WP_189774746.1">
    <property type="nucleotide sequence ID" value="NZ_BNCK01000015.1"/>
</dbReference>
<feature type="domain" description="ABC3 transporter permease C-terminal" evidence="8">
    <location>
        <begin position="287"/>
        <end position="399"/>
    </location>
</feature>
<feature type="domain" description="ABC3 transporter permease C-terminal" evidence="8">
    <location>
        <begin position="715"/>
        <end position="826"/>
    </location>
</feature>
<dbReference type="AlphaFoldDB" id="A0A919BRN4"/>
<protein>
    <recommendedName>
        <fullName evidence="12">FtsX-like permease family protein</fullName>
    </recommendedName>
</protein>
<reference evidence="10" key="2">
    <citation type="submission" date="2020-09" db="EMBL/GenBank/DDBJ databases">
        <authorList>
            <person name="Sun Q."/>
            <person name="Kim S."/>
        </authorList>
    </citation>
    <scope>NUCLEOTIDE SEQUENCE</scope>
    <source>
        <strain evidence="10">KCTC 42731</strain>
    </source>
</reference>
<dbReference type="EMBL" id="BNCK01000015">
    <property type="protein sequence ID" value="GHG07485.1"/>
    <property type="molecule type" value="Genomic_DNA"/>
</dbReference>
<comment type="caution">
    <text evidence="10">The sequence shown here is derived from an EMBL/GenBank/DDBJ whole genome shotgun (WGS) entry which is preliminary data.</text>
</comment>
<evidence type="ECO:0000313" key="11">
    <source>
        <dbReference type="Proteomes" id="UP000623842"/>
    </source>
</evidence>
<comment type="similarity">
    <text evidence="6">Belongs to the ABC-4 integral membrane protein family.</text>
</comment>
<feature type="domain" description="MacB-like periplasmic core" evidence="9">
    <location>
        <begin position="474"/>
        <end position="650"/>
    </location>
</feature>
<dbReference type="GO" id="GO:0022857">
    <property type="term" value="F:transmembrane transporter activity"/>
    <property type="evidence" value="ECO:0007669"/>
    <property type="project" value="TreeGrafter"/>
</dbReference>
<name>A0A919BRN4_9GAMM</name>
<evidence type="ECO:0000256" key="7">
    <source>
        <dbReference type="SAM" id="Phobius"/>
    </source>
</evidence>
<evidence type="ECO:0000313" key="10">
    <source>
        <dbReference type="EMBL" id="GHG07485.1"/>
    </source>
</evidence>
<feature type="transmembrane region" description="Helical" evidence="7">
    <location>
        <begin position="710"/>
        <end position="735"/>
    </location>
</feature>
<proteinExistence type="inferred from homology"/>
<sequence length="833" mass="91878">MVSIELKYSIRMLLKKPLFTVLTMLIVAIGLGLTIYSFSLLNSLVFKPLYLNNDKEIVAIEGQFDQNHLFRTPIDPYHLNLAANQLGIFEKHGYYTEGTTFIGGSDSKHPALFYAQKMNSAYISWNMFDIASVKPFIGRAFQQSDYVDGAEPVVILSYNAWATYFDSDSSVIGNQLSLDAIPGRIVGVMPEGFSFPDSAQIWQPLNENQINPTQASYTGLFAFAQLKDGISIKQAQIALDGINKEIASTLEEDFSWRIRGNGDYLLVMPYKQASIKQYYNIFIALFVVVFLILLLACINVSNLLLARVNERIKEVAIRVALGIPRKKLIIQMLWESVFICAIGGGLALLFAAYGIEITNNMFDQTFAVNNQKPFWWTLAIDNTAIGILITSVVAMILVTGLVPAIKAMNNDFNAVIKDGTRGALGKKAAQTGKILVISEIVLSCVVLVMATILLSTGYFASKADYGVKTENRLTAQLQVSPDKYPIRRNTEDQYQDTLKRALVYTNIKASVENMPNFTAAAIMSQLPGTGEGTSYFEIEGRAAAVYNENPYSNNEIVVGRSWDALGMKLLQGRHFDHRDIEEGVYNLMINESIARDFFPDGDAVGQRIRRVGRDGASNTWNTIVGVVSDTYHGSTMRSSSASYNSYHPHDNIGPMRMYIAVHYTGNEADAINALKQAVADIDPAVGVYHVQSYENLIEQPMKLLLSVSKIFLFCGVVALVLAASGIYAMAANNILQRTQEIGIRRAIGAPDRKIMSMFIKQASMHLTIGLALGIVLAVALISYMSNSLIINPESYGIALVGIPGLIILMVLIATYVPTKSVLKLEPSDALHYD</sequence>
<keyword evidence="11" id="KW-1185">Reference proteome</keyword>
<feature type="transmembrane region" description="Helical" evidence="7">
    <location>
        <begin position="278"/>
        <end position="305"/>
    </location>
</feature>
<evidence type="ECO:0000256" key="5">
    <source>
        <dbReference type="ARBA" id="ARBA00023136"/>
    </source>
</evidence>
<keyword evidence="4 7" id="KW-1133">Transmembrane helix</keyword>
<evidence type="ECO:0000256" key="6">
    <source>
        <dbReference type="ARBA" id="ARBA00038076"/>
    </source>
</evidence>
<feature type="transmembrane region" description="Helical" evidence="7">
    <location>
        <begin position="375"/>
        <end position="402"/>
    </location>
</feature>
<feature type="transmembrane region" description="Helical" evidence="7">
    <location>
        <begin position="333"/>
        <end position="355"/>
    </location>
</feature>
<organism evidence="10 11">
    <name type="scientific">Thalassotalea marina</name>
    <dbReference type="NCBI Taxonomy" id="1673741"/>
    <lineage>
        <taxon>Bacteria</taxon>
        <taxon>Pseudomonadati</taxon>
        <taxon>Pseudomonadota</taxon>
        <taxon>Gammaproteobacteria</taxon>
        <taxon>Alteromonadales</taxon>
        <taxon>Colwelliaceae</taxon>
        <taxon>Thalassotalea</taxon>
    </lineage>
</organism>
<keyword evidence="2" id="KW-1003">Cell membrane</keyword>
<accession>A0A919BRN4</accession>
<evidence type="ECO:0000256" key="2">
    <source>
        <dbReference type="ARBA" id="ARBA00022475"/>
    </source>
</evidence>
<dbReference type="PANTHER" id="PTHR30572">
    <property type="entry name" value="MEMBRANE COMPONENT OF TRANSPORTER-RELATED"/>
    <property type="match status" value="1"/>
</dbReference>
<reference evidence="10" key="1">
    <citation type="journal article" date="2014" name="Int. J. Syst. Evol. Microbiol.">
        <title>Complete genome sequence of Corynebacterium casei LMG S-19264T (=DSM 44701T), isolated from a smear-ripened cheese.</title>
        <authorList>
            <consortium name="US DOE Joint Genome Institute (JGI-PGF)"/>
            <person name="Walter F."/>
            <person name="Albersmeier A."/>
            <person name="Kalinowski J."/>
            <person name="Ruckert C."/>
        </authorList>
    </citation>
    <scope>NUCLEOTIDE SEQUENCE</scope>
    <source>
        <strain evidence="10">KCTC 42731</strain>
    </source>
</reference>
<feature type="transmembrane region" description="Helical" evidence="7">
    <location>
        <begin position="434"/>
        <end position="460"/>
    </location>
</feature>
<keyword evidence="3 7" id="KW-0812">Transmembrane</keyword>
<dbReference type="InterPro" id="IPR050250">
    <property type="entry name" value="Macrolide_Exporter_MacB"/>
</dbReference>
<comment type="subcellular location">
    <subcellularLocation>
        <location evidence="1">Cell membrane</location>
        <topology evidence="1">Multi-pass membrane protein</topology>
    </subcellularLocation>
</comment>
<dbReference type="Pfam" id="PF02687">
    <property type="entry name" value="FtsX"/>
    <property type="match status" value="2"/>
</dbReference>
<evidence type="ECO:0000256" key="1">
    <source>
        <dbReference type="ARBA" id="ARBA00004651"/>
    </source>
</evidence>
<dbReference type="Pfam" id="PF12704">
    <property type="entry name" value="MacB_PCD"/>
    <property type="match status" value="2"/>
</dbReference>
<evidence type="ECO:0000259" key="9">
    <source>
        <dbReference type="Pfam" id="PF12704"/>
    </source>
</evidence>
<dbReference type="PANTHER" id="PTHR30572:SF4">
    <property type="entry name" value="ABC TRANSPORTER PERMEASE YTRF"/>
    <property type="match status" value="1"/>
</dbReference>
<dbReference type="InterPro" id="IPR003838">
    <property type="entry name" value="ABC3_permease_C"/>
</dbReference>
<feature type="transmembrane region" description="Helical" evidence="7">
    <location>
        <begin position="795"/>
        <end position="816"/>
    </location>
</feature>
<feature type="transmembrane region" description="Helical" evidence="7">
    <location>
        <begin position="762"/>
        <end position="783"/>
    </location>
</feature>
<dbReference type="GO" id="GO:0005886">
    <property type="term" value="C:plasma membrane"/>
    <property type="evidence" value="ECO:0007669"/>
    <property type="project" value="UniProtKB-SubCell"/>
</dbReference>
<gene>
    <name evidence="10" type="ORF">GCM10017161_41440</name>
</gene>
<feature type="transmembrane region" description="Helical" evidence="7">
    <location>
        <begin position="21"/>
        <end position="41"/>
    </location>
</feature>
<feature type="domain" description="MacB-like periplasmic core" evidence="9">
    <location>
        <begin position="20"/>
        <end position="239"/>
    </location>
</feature>
<dbReference type="Proteomes" id="UP000623842">
    <property type="component" value="Unassembled WGS sequence"/>
</dbReference>
<evidence type="ECO:0008006" key="12">
    <source>
        <dbReference type="Google" id="ProtNLM"/>
    </source>
</evidence>